<accession>U2LHC5</accession>
<keyword evidence="3" id="KW-1185">Reference proteome</keyword>
<evidence type="ECO:0000313" key="2">
    <source>
        <dbReference type="EMBL" id="ERJ86488.1"/>
    </source>
</evidence>
<feature type="non-terminal residue" evidence="2">
    <location>
        <position position="1"/>
    </location>
</feature>
<evidence type="ECO:0000256" key="1">
    <source>
        <dbReference type="SAM" id="MobiDB-lite"/>
    </source>
</evidence>
<feature type="region of interest" description="Disordered" evidence="1">
    <location>
        <begin position="1"/>
        <end position="24"/>
    </location>
</feature>
<dbReference type="AntiFam" id="ANF00057">
    <property type="entry name" value="Translation of E. coli type CRISPR repeat"/>
</dbReference>
<dbReference type="Proteomes" id="UP000016662">
    <property type="component" value="Unassembled WGS sequence"/>
</dbReference>
<dbReference type="STRING" id="411473.RUMCAL_03532"/>
<evidence type="ECO:0000313" key="3">
    <source>
        <dbReference type="Proteomes" id="UP000016662"/>
    </source>
</evidence>
<reference evidence="2 3" key="1">
    <citation type="submission" date="2013-07" db="EMBL/GenBank/DDBJ databases">
        <authorList>
            <person name="Weinstock G."/>
            <person name="Sodergren E."/>
            <person name="Wylie T."/>
            <person name="Fulton L."/>
            <person name="Fulton R."/>
            <person name="Fronick C."/>
            <person name="O'Laughlin M."/>
            <person name="Godfrey J."/>
            <person name="Miner T."/>
            <person name="Herter B."/>
            <person name="Appelbaum E."/>
            <person name="Cordes M."/>
            <person name="Lek S."/>
            <person name="Wollam A."/>
            <person name="Pepin K.H."/>
            <person name="Palsikar V.B."/>
            <person name="Mitreva M."/>
            <person name="Wilson R.K."/>
        </authorList>
    </citation>
    <scope>NUCLEOTIDE SEQUENCE [LARGE SCALE GENOMIC DNA]</scope>
    <source>
        <strain evidence="2 3">ATCC 27760</strain>
    </source>
</reference>
<feature type="compositionally biased region" description="Basic and acidic residues" evidence="1">
    <location>
        <begin position="1"/>
        <end position="17"/>
    </location>
</feature>
<dbReference type="AntiFam" id="ANF00006">
    <property type="entry name" value="Translation of CRISPR region"/>
</dbReference>
<dbReference type="HOGENOM" id="CLU_182355_0_0_9"/>
<sequence length="94" mass="10572">VKDHPRLCGEKSADAARHPSRTRITPAYAGKRVALHLHIGFRRDHPRLCGEKPDWDGLDKTAQGSPPPMRGKEFLWIMPTPVFRITPAYAGKSF</sequence>
<proteinExistence type="predicted"/>
<dbReference type="EMBL" id="AWVF01000484">
    <property type="protein sequence ID" value="ERJ86488.1"/>
    <property type="molecule type" value="Genomic_DNA"/>
</dbReference>
<protein>
    <submittedName>
        <fullName evidence="2">Uncharacterized protein</fullName>
    </submittedName>
</protein>
<gene>
    <name evidence="2" type="ORF">RUMCAL_03532</name>
</gene>
<dbReference type="AlphaFoldDB" id="U2LHC5"/>
<name>U2LHC5_9FIRM</name>
<feature type="region of interest" description="Disordered" evidence="1">
    <location>
        <begin position="52"/>
        <end position="71"/>
    </location>
</feature>
<organism evidence="2 3">
    <name type="scientific">Ruminococcus callidus ATCC 27760</name>
    <dbReference type="NCBI Taxonomy" id="411473"/>
    <lineage>
        <taxon>Bacteria</taxon>
        <taxon>Bacillati</taxon>
        <taxon>Bacillota</taxon>
        <taxon>Clostridia</taxon>
        <taxon>Eubacteriales</taxon>
        <taxon>Oscillospiraceae</taxon>
        <taxon>Ruminococcus</taxon>
    </lineage>
</organism>
<comment type="caution">
    <text evidence="2">The sequence shown here is derived from an EMBL/GenBank/DDBJ whole genome shotgun (WGS) entry which is preliminary data.</text>
</comment>